<proteinExistence type="predicted"/>
<name>A0A6I8LWX2_9PSEU</name>
<accession>A0A6I8LWX2</accession>
<organism evidence="2 3">
    <name type="scientific">Amycolatopsis camponoti</name>
    <dbReference type="NCBI Taxonomy" id="2606593"/>
    <lineage>
        <taxon>Bacteria</taxon>
        <taxon>Bacillati</taxon>
        <taxon>Actinomycetota</taxon>
        <taxon>Actinomycetes</taxon>
        <taxon>Pseudonocardiales</taxon>
        <taxon>Pseudonocardiaceae</taxon>
        <taxon>Amycolatopsis</taxon>
    </lineage>
</organism>
<evidence type="ECO:0000256" key="1">
    <source>
        <dbReference type="SAM" id="MobiDB-lite"/>
    </source>
</evidence>
<feature type="region of interest" description="Disordered" evidence="1">
    <location>
        <begin position="1"/>
        <end position="26"/>
    </location>
</feature>
<gene>
    <name evidence="2" type="ORF">AA23TX_04670</name>
</gene>
<dbReference type="Proteomes" id="UP000399805">
    <property type="component" value="Unassembled WGS sequence"/>
</dbReference>
<dbReference type="AlphaFoldDB" id="A0A6I8LWX2"/>
<reference evidence="2 3" key="1">
    <citation type="submission" date="2019-09" db="EMBL/GenBank/DDBJ databases">
        <authorList>
            <person name="Leyn A S."/>
        </authorList>
    </citation>
    <scope>NUCLEOTIDE SEQUENCE [LARGE SCALE GENOMIC DNA]</scope>
    <source>
        <strain evidence="2">AA231_1</strain>
    </source>
</reference>
<protein>
    <submittedName>
        <fullName evidence="2">Uncharacterized protein</fullName>
    </submittedName>
</protein>
<evidence type="ECO:0000313" key="3">
    <source>
        <dbReference type="Proteomes" id="UP000399805"/>
    </source>
</evidence>
<keyword evidence="3" id="KW-1185">Reference proteome</keyword>
<evidence type="ECO:0000313" key="2">
    <source>
        <dbReference type="EMBL" id="VVJ19649.1"/>
    </source>
</evidence>
<dbReference type="EMBL" id="CABVGP010000002">
    <property type="protein sequence ID" value="VVJ19649.1"/>
    <property type="molecule type" value="Genomic_DNA"/>
</dbReference>
<sequence>MTGGRHRPPNGHLSSPPPPVTAGGAPPRRWVRQAIAPIFGTTTAA</sequence>